<dbReference type="InterPro" id="IPR027443">
    <property type="entry name" value="IPNS-like_sf"/>
</dbReference>
<dbReference type="AlphaFoldDB" id="A0A557QPC7"/>
<dbReference type="OrthoDB" id="1441538at2"/>
<comment type="caution">
    <text evidence="2">The sequence shown here is derived from an EMBL/GenBank/DDBJ whole genome shotgun (WGS) entry which is preliminary data.</text>
</comment>
<sequence length="402" mass="43669">MRDPTPFQDAPARKRPPLPPALRLGLQFAPEGLARDLASLQARPWTPHFNTDLYHGDWSGLALRAPAGARHAVEVLHNAPGLTDFADLPVLARCPHFKAVVDALACEVRAVRLLRLAPGARIAEHRDHDLGHAFGEVRLHLPIVTNAAVDFRVAGARVVMRPGELWYIDASEPHAVRNDGAAARVHLVVDCHLNDWLEVQLQAAGPAPAAAESAHAPAVAEAMAGWPRVSREADDMTPRILAFLHRIGVPVSTADLPGKSFLPGIEIEAGGLRVDPSRLRYPGDLLHEAGHLAVLPPDQRCQQGAEVSNDPAQEMMAIAWSWAALTHLALSPEVVFHADGYKGDAQWLIDTYSSGTFIALPMLQWIGLSADPSHAEALGIAPYPHMIRWLREEDATHDAIDH</sequence>
<reference evidence="2 3" key="1">
    <citation type="submission" date="2019-07" db="EMBL/GenBank/DDBJ databases">
        <title>The pathways for chlorine oxyanion respiration interact through the shared metabolite chlorate.</title>
        <authorList>
            <person name="Barnum T.P."/>
            <person name="Cheng Y."/>
            <person name="Hill K.A."/>
            <person name="Lucas L.N."/>
            <person name="Carlson H.K."/>
            <person name="Coates J.D."/>
        </authorList>
    </citation>
    <scope>NUCLEOTIDE SEQUENCE [LARGE SCALE GENOMIC DNA]</scope>
    <source>
        <strain evidence="2 3">SFB-3</strain>
    </source>
</reference>
<organism evidence="2 3">
    <name type="scientific">Denitromonas halophila</name>
    <dbReference type="NCBI Taxonomy" id="1629404"/>
    <lineage>
        <taxon>Bacteria</taxon>
        <taxon>Pseudomonadati</taxon>
        <taxon>Pseudomonadota</taxon>
        <taxon>Betaproteobacteria</taxon>
        <taxon>Rhodocyclales</taxon>
        <taxon>Zoogloeaceae</taxon>
        <taxon>Denitromonas</taxon>
    </lineage>
</organism>
<dbReference type="Pfam" id="PF05118">
    <property type="entry name" value="Asp_Arg_Hydrox"/>
    <property type="match status" value="1"/>
</dbReference>
<dbReference type="SUPFAM" id="SSF51197">
    <property type="entry name" value="Clavaminate synthase-like"/>
    <property type="match status" value="1"/>
</dbReference>
<dbReference type="Proteomes" id="UP000319502">
    <property type="component" value="Unassembled WGS sequence"/>
</dbReference>
<keyword evidence="3" id="KW-1185">Reference proteome</keyword>
<dbReference type="RefSeq" id="WP_144309984.1">
    <property type="nucleotide sequence ID" value="NZ_VMNK01000012.1"/>
</dbReference>
<name>A0A557QPC7_9RHOO</name>
<dbReference type="EMBL" id="VMNK01000012">
    <property type="protein sequence ID" value="TVO54758.1"/>
    <property type="molecule type" value="Genomic_DNA"/>
</dbReference>
<protein>
    <submittedName>
        <fullName evidence="2">Aspartyl/asparaginyl beta-hydroxylase domain-containing protein</fullName>
    </submittedName>
</protein>
<dbReference type="InterPro" id="IPR007803">
    <property type="entry name" value="Asp/Arg/Pro-Hydrxlase"/>
</dbReference>
<gene>
    <name evidence="2" type="ORF">FHP91_12890</name>
</gene>
<accession>A0A557QPC7</accession>
<dbReference type="Gene3D" id="2.60.120.330">
    <property type="entry name" value="B-lactam Antibiotic, Isopenicillin N Synthase, Chain"/>
    <property type="match status" value="1"/>
</dbReference>
<proteinExistence type="predicted"/>
<feature type="domain" description="Aspartyl/asparaginy/proline hydroxylase" evidence="1">
    <location>
        <begin position="92"/>
        <end position="191"/>
    </location>
</feature>
<evidence type="ECO:0000259" key="1">
    <source>
        <dbReference type="Pfam" id="PF05118"/>
    </source>
</evidence>
<evidence type="ECO:0000313" key="2">
    <source>
        <dbReference type="EMBL" id="TVO54758.1"/>
    </source>
</evidence>
<evidence type="ECO:0000313" key="3">
    <source>
        <dbReference type="Proteomes" id="UP000319502"/>
    </source>
</evidence>